<comment type="cofactor">
    <cofactor evidence="5">
        <name>Ni(2+)</name>
        <dbReference type="ChEBI" id="CHEBI:49786"/>
    </cofactor>
</comment>
<dbReference type="GO" id="GO:0000256">
    <property type="term" value="P:allantoin catabolic process"/>
    <property type="evidence" value="ECO:0007669"/>
    <property type="project" value="UniProtKB-UniRule"/>
</dbReference>
<evidence type="ECO:0000256" key="2">
    <source>
        <dbReference type="ARBA" id="ARBA00022631"/>
    </source>
</evidence>
<comment type="function">
    <text evidence="5">Catalyzes the catabolism of the allantoin degradation intermediate (S)-ureidoglycolate, generating urea and glyoxylate. Involved in the utilization of allantoin as nitrogen source.</text>
</comment>
<evidence type="ECO:0000313" key="7">
    <source>
        <dbReference type="Proteomes" id="UP001151234"/>
    </source>
</evidence>
<comment type="catalytic activity">
    <reaction evidence="4 5">
        <text>(S)-ureidoglycolate = urea + glyoxylate</text>
        <dbReference type="Rhea" id="RHEA:11304"/>
        <dbReference type="ChEBI" id="CHEBI:16199"/>
        <dbReference type="ChEBI" id="CHEBI:36655"/>
        <dbReference type="ChEBI" id="CHEBI:57296"/>
        <dbReference type="EC" id="4.3.2.3"/>
    </reaction>
</comment>
<evidence type="ECO:0000256" key="3">
    <source>
        <dbReference type="ARBA" id="ARBA00023239"/>
    </source>
</evidence>
<dbReference type="PANTHER" id="PTHR21221">
    <property type="entry name" value="UREIDOGLYCOLATE HYDROLASE"/>
    <property type="match status" value="1"/>
</dbReference>
<evidence type="ECO:0000256" key="1">
    <source>
        <dbReference type="ARBA" id="ARBA00011738"/>
    </source>
</evidence>
<sequence length="165" mass="18462">MADVLPIGPLTRAAFAPFGEVLETDGAERRIINEGTTERFHALACAEAERGGKVIINLFRGQPRPFPYEIAMMERHPLGSQAFFPIDNRPWLVVVAKDEDGRPGLPQAFLAGGRQGVNFHANVWHHPLIAIDEVSDFLVVDREGEGDNLEEADYPSVFRIERDNW</sequence>
<name>A0A9X3UMY6_9HYPH</name>
<dbReference type="EMBL" id="JAPJZI010000001">
    <property type="protein sequence ID" value="MDA5399826.1"/>
    <property type="molecule type" value="Genomic_DNA"/>
</dbReference>
<accession>A0A9X3UMY6</accession>
<dbReference type="Pfam" id="PF04115">
    <property type="entry name" value="Ureidogly_lyase"/>
    <property type="match status" value="1"/>
</dbReference>
<dbReference type="InterPro" id="IPR011051">
    <property type="entry name" value="RmlC_Cupin_sf"/>
</dbReference>
<dbReference type="InterPro" id="IPR047233">
    <property type="entry name" value="UAH_cupin"/>
</dbReference>
<keyword evidence="7" id="KW-1185">Reference proteome</keyword>
<dbReference type="GO" id="GO:0050385">
    <property type="term" value="F:ureidoglycolate lyase activity"/>
    <property type="evidence" value="ECO:0007669"/>
    <property type="project" value="UniProtKB-UniRule"/>
</dbReference>
<comment type="pathway">
    <text evidence="5">Nitrogen metabolism; (S)-allantoin degradation.</text>
</comment>
<evidence type="ECO:0000256" key="5">
    <source>
        <dbReference type="HAMAP-Rule" id="MF_00616"/>
    </source>
</evidence>
<dbReference type="GO" id="GO:0006145">
    <property type="term" value="P:purine nucleobase catabolic process"/>
    <property type="evidence" value="ECO:0007669"/>
    <property type="project" value="UniProtKB-UniRule"/>
</dbReference>
<protein>
    <recommendedName>
        <fullName evidence="5">Ureidoglycolate lyase</fullName>
        <ecNumber evidence="5">4.3.2.3</ecNumber>
    </recommendedName>
    <alternativeName>
        <fullName evidence="5">Ureidoglycolatase</fullName>
    </alternativeName>
</protein>
<dbReference type="NCBIfam" id="NF009932">
    <property type="entry name" value="PRK13395.1"/>
    <property type="match status" value="1"/>
</dbReference>
<dbReference type="PANTHER" id="PTHR21221:SF1">
    <property type="entry name" value="UREIDOGLYCOLATE LYASE"/>
    <property type="match status" value="1"/>
</dbReference>
<reference evidence="6" key="1">
    <citation type="submission" date="2022-11" db="EMBL/GenBank/DDBJ databases">
        <title>Draft genome sequence of Hoeflea poritis E7-10 and Hoeflea prorocentri PM5-8, separated from scleractinian coral Porites lutea and marine dinoflagellate.</title>
        <authorList>
            <person name="Zhang G."/>
            <person name="Wei Q."/>
            <person name="Cai L."/>
        </authorList>
    </citation>
    <scope>NUCLEOTIDE SEQUENCE</scope>
    <source>
        <strain evidence="6">PM5-8</strain>
    </source>
</reference>
<dbReference type="Proteomes" id="UP001151234">
    <property type="component" value="Unassembled WGS sequence"/>
</dbReference>
<organism evidence="6 7">
    <name type="scientific">Hoeflea prorocentri</name>
    <dbReference type="NCBI Taxonomy" id="1922333"/>
    <lineage>
        <taxon>Bacteria</taxon>
        <taxon>Pseudomonadati</taxon>
        <taxon>Pseudomonadota</taxon>
        <taxon>Alphaproteobacteria</taxon>
        <taxon>Hyphomicrobiales</taxon>
        <taxon>Rhizobiaceae</taxon>
        <taxon>Hoeflea</taxon>
    </lineage>
</organism>
<comment type="caution">
    <text evidence="6">The sequence shown here is derived from an EMBL/GenBank/DDBJ whole genome shotgun (WGS) entry which is preliminary data.</text>
</comment>
<dbReference type="PIRSF" id="PIRSF017306">
    <property type="entry name" value="Ureidogly_hydro"/>
    <property type="match status" value="1"/>
</dbReference>
<dbReference type="Gene3D" id="2.60.120.480">
    <property type="entry name" value="Ureidoglycolate hydrolase"/>
    <property type="match status" value="1"/>
</dbReference>
<dbReference type="EC" id="4.3.2.3" evidence="5"/>
<dbReference type="SUPFAM" id="SSF51182">
    <property type="entry name" value="RmlC-like cupins"/>
    <property type="match status" value="1"/>
</dbReference>
<gene>
    <name evidence="5" type="primary">allA</name>
    <name evidence="6" type="ORF">OQ273_14690</name>
</gene>
<dbReference type="InterPro" id="IPR024060">
    <property type="entry name" value="Ureidoglycolate_lyase_dom_sf"/>
</dbReference>
<keyword evidence="3 5" id="KW-0456">Lyase</keyword>
<keyword evidence="2 5" id="KW-0659">Purine metabolism</keyword>
<comment type="subunit">
    <text evidence="1 5">Homodimer.</text>
</comment>
<evidence type="ECO:0000313" key="6">
    <source>
        <dbReference type="EMBL" id="MDA5399826.1"/>
    </source>
</evidence>
<proteinExistence type="inferred from homology"/>
<dbReference type="AlphaFoldDB" id="A0A9X3UMY6"/>
<dbReference type="InterPro" id="IPR007247">
    <property type="entry name" value="Ureidogly_lyase"/>
</dbReference>
<dbReference type="CDD" id="cd20298">
    <property type="entry name" value="cupin_UAH"/>
    <property type="match status" value="1"/>
</dbReference>
<dbReference type="RefSeq" id="WP_267991245.1">
    <property type="nucleotide sequence ID" value="NZ_JAPJZI010000001.1"/>
</dbReference>
<dbReference type="InterPro" id="IPR023525">
    <property type="entry name" value="Ureidogly_lyase_bac"/>
</dbReference>
<dbReference type="HAMAP" id="MF_00616">
    <property type="entry name" value="Ureidogly_lyase"/>
    <property type="match status" value="1"/>
</dbReference>
<comment type="similarity">
    <text evidence="5">Belongs to the ureidoglycolate lyase family.</text>
</comment>
<dbReference type="GO" id="GO:0004848">
    <property type="term" value="F:ureidoglycolate hydrolase activity"/>
    <property type="evidence" value="ECO:0007669"/>
    <property type="project" value="InterPro"/>
</dbReference>
<evidence type="ECO:0000256" key="4">
    <source>
        <dbReference type="ARBA" id="ARBA00047684"/>
    </source>
</evidence>